<feature type="signal peptide" evidence="2">
    <location>
        <begin position="1"/>
        <end position="18"/>
    </location>
</feature>
<name>C9YBY9_CURXX</name>
<protein>
    <recommendedName>
        <fullName evidence="4">MSHA biogenesis protein MshK</fullName>
    </recommendedName>
</protein>
<feature type="region of interest" description="Disordered" evidence="1">
    <location>
        <begin position="27"/>
        <end position="49"/>
    </location>
</feature>
<proteinExistence type="predicted"/>
<evidence type="ECO:0000256" key="2">
    <source>
        <dbReference type="SAM" id="SignalP"/>
    </source>
</evidence>
<accession>C9YBY9</accession>
<reference evidence="3" key="1">
    <citation type="journal article" date="2010" name="Nature">
        <title>The Dynamic genome of Hydra.</title>
        <authorList>
            <person name="Chapman J.A."/>
            <person name="Kirkness E.F."/>
            <person name="Simakov O."/>
            <person name="Hampson S.E."/>
            <person name="Mitros T."/>
            <person name="Weinmaier T."/>
            <person name="Rattei T."/>
            <person name="Balasubramanian P.G."/>
            <person name="Borman J."/>
            <person name="Busam D."/>
            <person name="Disbennett K."/>
            <person name="Pfannkoch C."/>
            <person name="Sumin N."/>
            <person name="Sutton G."/>
            <person name="Viswanathan L."/>
            <person name="Walenz B."/>
            <person name="Goodstein D.M."/>
            <person name="Hellsten U."/>
            <person name="Kawashima T."/>
            <person name="Prochnik S.E."/>
            <person name="Putnam N.H."/>
            <person name="Shu S."/>
            <person name="Blumberg B."/>
            <person name="Dana C.E."/>
            <person name="Gee L."/>
            <person name="Kibler D.F."/>
            <person name="Law L."/>
            <person name="Lindgens D."/>
            <person name="Martinez D.E."/>
            <person name="Peng J."/>
            <person name="Wigge P.A."/>
            <person name="Bertulat B."/>
            <person name="Guder C."/>
            <person name="Nakamura Y."/>
            <person name="Ozbek S."/>
            <person name="Watanabe H."/>
            <person name="Khalturin K."/>
            <person name="Hemmrich G."/>
            <person name="Franke A."/>
            <person name="Augustin R."/>
            <person name="Fraune S."/>
            <person name="Hayakawa E."/>
            <person name="Hayakawa S."/>
            <person name="Hirose M."/>
            <person name="Hwang J."/>
            <person name="Ikeo K."/>
            <person name="Nishimiya-Fujisawa C."/>
            <person name="Ogura A."/>
            <person name="Takahashi T."/>
            <person name="Steinmetz P.R."/>
            <person name="Zhang X."/>
            <person name="Aufschnaiter R."/>
            <person name="Eder M.K."/>
            <person name="Gorny A.K."/>
            <person name="Salvenmoser W."/>
            <person name="Heimberg A.M."/>
            <person name="Wheeler B.M."/>
            <person name="Peterson K.J."/>
            <person name="Boettger A."/>
            <person name="Tischler P."/>
            <person name="Wolf A."/>
            <person name="Gojobori T."/>
            <person name="Remington K.A."/>
            <person name="Strausberg R.L."/>
            <person name="Venter J."/>
            <person name="Technau U."/>
            <person name="Hobmayer B."/>
            <person name="Bosch T.C."/>
            <person name="Holstein T.W."/>
            <person name="Fujisawa T."/>
            <person name="Bode H.R."/>
            <person name="David C.N."/>
            <person name="Rokhsar D.S."/>
            <person name="Steele R.E."/>
        </authorList>
    </citation>
    <scope>NUCLEOTIDE SEQUENCE</scope>
</reference>
<feature type="chain" id="PRO_5003004641" description="MSHA biogenesis protein MshK" evidence="2">
    <location>
        <begin position="19"/>
        <end position="152"/>
    </location>
</feature>
<evidence type="ECO:0008006" key="4">
    <source>
        <dbReference type="Google" id="ProtNLM"/>
    </source>
</evidence>
<dbReference type="EMBL" id="FN543105">
    <property type="protein sequence ID" value="CBA30165.1"/>
    <property type="molecule type" value="Genomic_DNA"/>
</dbReference>
<dbReference type="AlphaFoldDB" id="C9YBY9"/>
<organism evidence="3">
    <name type="scientific">Curvibacter symbiont subsp. Hydra magnipapillata</name>
    <dbReference type="NCBI Taxonomy" id="667019"/>
    <lineage>
        <taxon>Bacteria</taxon>
        <taxon>Pseudomonadati</taxon>
        <taxon>Pseudomonadota</taxon>
        <taxon>Betaproteobacteria</taxon>
        <taxon>Burkholderiales</taxon>
        <taxon>Comamonadaceae</taxon>
        <taxon>Curvibacter</taxon>
    </lineage>
</organism>
<sequence>MKRILSCLCFSAAAWAAAADRDPTAPPAEAGLVMPSQAAGGGSASPQGSSVIMQNGQPYLVVGTRLYAVGQKVGNAKLERITETEIWLREGGQLTKVQRFTGIQRSAAKPAVACAVKPAASSARAKRKASPTQSSDSPQAVTPVAPCEGAQP</sequence>
<evidence type="ECO:0000313" key="3">
    <source>
        <dbReference type="EMBL" id="CBA30165.1"/>
    </source>
</evidence>
<gene>
    <name evidence="3" type="ORF">Csp_C22180</name>
</gene>
<keyword evidence="2" id="KW-0732">Signal</keyword>
<evidence type="ECO:0000256" key="1">
    <source>
        <dbReference type="SAM" id="MobiDB-lite"/>
    </source>
</evidence>
<feature type="region of interest" description="Disordered" evidence="1">
    <location>
        <begin position="119"/>
        <end position="152"/>
    </location>
</feature>